<gene>
    <name evidence="5" type="ORF">MTBPR1_80001</name>
</gene>
<dbReference type="SUPFAM" id="SSF141868">
    <property type="entry name" value="EAL domain-like"/>
    <property type="match status" value="1"/>
</dbReference>
<evidence type="ECO:0000259" key="4">
    <source>
        <dbReference type="PROSITE" id="PS50887"/>
    </source>
</evidence>
<dbReference type="SUPFAM" id="SSF55785">
    <property type="entry name" value="PYP-like sensor domain (PAS domain)"/>
    <property type="match status" value="2"/>
</dbReference>
<dbReference type="Pfam" id="PF00990">
    <property type="entry name" value="GGDEF"/>
    <property type="match status" value="1"/>
</dbReference>
<dbReference type="Gene3D" id="3.30.450.20">
    <property type="entry name" value="PAS domain"/>
    <property type="match status" value="2"/>
</dbReference>
<dbReference type="OrthoDB" id="9814202at2"/>
<dbReference type="Gene3D" id="3.30.70.270">
    <property type="match status" value="1"/>
</dbReference>
<dbReference type="InterPro" id="IPR001610">
    <property type="entry name" value="PAC"/>
</dbReference>
<proteinExistence type="predicted"/>
<dbReference type="Pfam" id="PF13426">
    <property type="entry name" value="PAS_9"/>
    <property type="match status" value="2"/>
</dbReference>
<dbReference type="InterPro" id="IPR029787">
    <property type="entry name" value="Nucleotide_cyclase"/>
</dbReference>
<dbReference type="PROSITE" id="PS50883">
    <property type="entry name" value="EAL"/>
    <property type="match status" value="1"/>
</dbReference>
<dbReference type="InterPro" id="IPR035965">
    <property type="entry name" value="PAS-like_dom_sf"/>
</dbReference>
<name>A0A1C3RKZ8_9PROT</name>
<dbReference type="EMBL" id="FLYE01000047">
    <property type="protein sequence ID" value="SCA57947.1"/>
    <property type="molecule type" value="Genomic_DNA"/>
</dbReference>
<dbReference type="InterPro" id="IPR000160">
    <property type="entry name" value="GGDEF_dom"/>
</dbReference>
<sequence>MTDNSNPTPPANIVSAMKGRGCPSVGVDLKNIVLKLSSLESEIQTIHELASFGSHISDCDDVILQINSKELSWLGVSREEVIGKKRLTDFLTPESQLKYQKHFPSFIEHRYVVDLELDILSRDGTIKTVSMNMTENVDSNSTPYQYRAILFDISDQKLWADKQTLQAISFESLSGTVVTNSKGIIEQINKAFTDLTGYDEKDAIGQPMSLLSSGRHDKEFYKKLWSSLLTKGRWQGEIWNRRKDGRVFPERLSIAAVYNSEGEPLHYIGTFFDLTASKKVQNEVAQMVYVDQLTKLPNRRMLEEKVAHALALAKREKHCGAILFVDLDNFKIHNDTRGHDFGDLLLIEASKRLKEGLREKDSVARIGGDEFVVLLEMLDKNSVTAAIQAKKVSGKILESLARPYQLKGFKVRCTASIGLCMYEGTETTAELLQRADIAMYESKNSGRNTFHFFDPEMQLAIANRAALESELHRAINREQFELYYQAQVNSKGQTVGAEALIRWHHPERGLTSPLEFIPLAEETGLILPIGKWVLEKACAQIELWQKKASTKDLVLSVNVSAHQFHQVEFLSHLKMCLQEYDINPNLLQLELTESISLNHLDEVISKLSILKEMGVECSIDDFGTGFSSLSYLAQLPFTKLKIDKSFVDNIGNRSADNSLVEVIVGIASHMRMEVIAEGVEEEIQERFLLDQNCHMLQGYLFGRPVPIKEFDAMLAPNK</sequence>
<dbReference type="SMART" id="SM00086">
    <property type="entry name" value="PAC"/>
    <property type="match status" value="2"/>
</dbReference>
<dbReference type="Pfam" id="PF00563">
    <property type="entry name" value="EAL"/>
    <property type="match status" value="1"/>
</dbReference>
<dbReference type="InterPro" id="IPR043128">
    <property type="entry name" value="Rev_trsase/Diguanyl_cyclase"/>
</dbReference>
<evidence type="ECO:0000313" key="6">
    <source>
        <dbReference type="Proteomes" id="UP000231658"/>
    </source>
</evidence>
<dbReference type="CDD" id="cd00130">
    <property type="entry name" value="PAS"/>
    <property type="match status" value="2"/>
</dbReference>
<keyword evidence="6" id="KW-1185">Reference proteome</keyword>
<dbReference type="NCBIfam" id="TIGR00254">
    <property type="entry name" value="GGDEF"/>
    <property type="match status" value="1"/>
</dbReference>
<dbReference type="FunFam" id="3.20.20.450:FF:000001">
    <property type="entry name" value="Cyclic di-GMP phosphodiesterase yahA"/>
    <property type="match status" value="1"/>
</dbReference>
<dbReference type="InterPro" id="IPR052155">
    <property type="entry name" value="Biofilm_reg_signaling"/>
</dbReference>
<evidence type="ECO:0000259" key="3">
    <source>
        <dbReference type="PROSITE" id="PS50883"/>
    </source>
</evidence>
<dbReference type="AlphaFoldDB" id="A0A1C3RKZ8"/>
<dbReference type="PANTHER" id="PTHR44757">
    <property type="entry name" value="DIGUANYLATE CYCLASE DGCP"/>
    <property type="match status" value="1"/>
</dbReference>
<dbReference type="RefSeq" id="WP_069189960.1">
    <property type="nucleotide sequence ID" value="NZ_FLYE01000047.1"/>
</dbReference>
<dbReference type="PROSITE" id="PS50113">
    <property type="entry name" value="PAC"/>
    <property type="match status" value="1"/>
</dbReference>
<dbReference type="InterPro" id="IPR001633">
    <property type="entry name" value="EAL_dom"/>
</dbReference>
<dbReference type="CDD" id="cd01949">
    <property type="entry name" value="GGDEF"/>
    <property type="match status" value="1"/>
</dbReference>
<feature type="domain" description="PAS" evidence="1">
    <location>
        <begin position="39"/>
        <end position="110"/>
    </location>
</feature>
<dbReference type="PANTHER" id="PTHR44757:SF2">
    <property type="entry name" value="BIOFILM ARCHITECTURE MAINTENANCE PROTEIN MBAA"/>
    <property type="match status" value="1"/>
</dbReference>
<evidence type="ECO:0000313" key="5">
    <source>
        <dbReference type="EMBL" id="SCA57947.1"/>
    </source>
</evidence>
<dbReference type="PROSITE" id="PS50112">
    <property type="entry name" value="PAS"/>
    <property type="match status" value="2"/>
</dbReference>
<dbReference type="Gene3D" id="3.20.20.450">
    <property type="entry name" value="EAL domain"/>
    <property type="match status" value="1"/>
</dbReference>
<dbReference type="SMART" id="SM00267">
    <property type="entry name" value="GGDEF"/>
    <property type="match status" value="1"/>
</dbReference>
<feature type="domain" description="EAL" evidence="3">
    <location>
        <begin position="464"/>
        <end position="718"/>
    </location>
</feature>
<dbReference type="PROSITE" id="PS50887">
    <property type="entry name" value="GGDEF"/>
    <property type="match status" value="1"/>
</dbReference>
<dbReference type="SMART" id="SM00052">
    <property type="entry name" value="EAL"/>
    <property type="match status" value="1"/>
</dbReference>
<feature type="domain" description="GGDEF" evidence="4">
    <location>
        <begin position="318"/>
        <end position="455"/>
    </location>
</feature>
<dbReference type="SUPFAM" id="SSF55073">
    <property type="entry name" value="Nucleotide cyclase"/>
    <property type="match status" value="1"/>
</dbReference>
<protein>
    <submittedName>
        <fullName evidence="5">Diguanylate cyclase/phosphodiesterase with PAS/PAC sensor(S)</fullName>
    </submittedName>
</protein>
<dbReference type="NCBIfam" id="TIGR00229">
    <property type="entry name" value="sensory_box"/>
    <property type="match status" value="2"/>
</dbReference>
<dbReference type="CDD" id="cd01948">
    <property type="entry name" value="EAL"/>
    <property type="match status" value="1"/>
</dbReference>
<evidence type="ECO:0000259" key="1">
    <source>
        <dbReference type="PROSITE" id="PS50112"/>
    </source>
</evidence>
<dbReference type="STRING" id="1867952.MTBPR1_80001"/>
<feature type="domain" description="PAS" evidence="1">
    <location>
        <begin position="160"/>
        <end position="206"/>
    </location>
</feature>
<dbReference type="InterPro" id="IPR000700">
    <property type="entry name" value="PAS-assoc_C"/>
</dbReference>
<dbReference type="InterPro" id="IPR035919">
    <property type="entry name" value="EAL_sf"/>
</dbReference>
<evidence type="ECO:0000259" key="2">
    <source>
        <dbReference type="PROSITE" id="PS50113"/>
    </source>
</evidence>
<accession>A0A1C3RKZ8</accession>
<dbReference type="SMART" id="SM00091">
    <property type="entry name" value="PAS"/>
    <property type="match status" value="2"/>
</dbReference>
<reference evidence="5 6" key="1">
    <citation type="submission" date="2016-07" db="EMBL/GenBank/DDBJ databases">
        <authorList>
            <person name="Lefevre C.T."/>
        </authorList>
    </citation>
    <scope>NUCLEOTIDE SEQUENCE [LARGE SCALE GENOMIC DNA]</scope>
    <source>
        <strain evidence="5">PR1</strain>
    </source>
</reference>
<feature type="domain" description="PAC" evidence="2">
    <location>
        <begin position="234"/>
        <end position="286"/>
    </location>
</feature>
<dbReference type="Proteomes" id="UP000231658">
    <property type="component" value="Unassembled WGS sequence"/>
</dbReference>
<organism evidence="5 6">
    <name type="scientific">Candidatus Terasakiella magnetica</name>
    <dbReference type="NCBI Taxonomy" id="1867952"/>
    <lineage>
        <taxon>Bacteria</taxon>
        <taxon>Pseudomonadati</taxon>
        <taxon>Pseudomonadota</taxon>
        <taxon>Alphaproteobacteria</taxon>
        <taxon>Rhodospirillales</taxon>
        <taxon>Terasakiellaceae</taxon>
        <taxon>Terasakiella</taxon>
    </lineage>
</organism>
<dbReference type="InterPro" id="IPR000014">
    <property type="entry name" value="PAS"/>
</dbReference>